<accession>A0ABR9QND1</accession>
<sequence length="64" mass="7635">MDKKIYWIIIFITLATNVVMIQLTAESYFGKEYEDVYKFTIVGVLSAIIAYITFILWKKEEYKK</sequence>
<protein>
    <submittedName>
        <fullName evidence="2">Uncharacterized protein</fullName>
    </submittedName>
</protein>
<evidence type="ECO:0000313" key="3">
    <source>
        <dbReference type="Proteomes" id="UP001516662"/>
    </source>
</evidence>
<keyword evidence="1" id="KW-0812">Transmembrane</keyword>
<keyword evidence="1" id="KW-0472">Membrane</keyword>
<keyword evidence="1" id="KW-1133">Transmembrane helix</keyword>
<reference evidence="2 3" key="1">
    <citation type="submission" date="2020-10" db="EMBL/GenBank/DDBJ databases">
        <title>Bacillus sp. HD4P25, an endophyte from a halophyte.</title>
        <authorList>
            <person name="Sun J.-Q."/>
        </authorList>
    </citation>
    <scope>NUCLEOTIDE SEQUENCE [LARGE SCALE GENOMIC DNA]</scope>
    <source>
        <strain evidence="2 3">YIM 93174</strain>
    </source>
</reference>
<gene>
    <name evidence="2" type="ORF">IMZ08_18390</name>
</gene>
<comment type="caution">
    <text evidence="2">The sequence shown here is derived from an EMBL/GenBank/DDBJ whole genome shotgun (WGS) entry which is preliminary data.</text>
</comment>
<keyword evidence="3" id="KW-1185">Reference proteome</keyword>
<evidence type="ECO:0000256" key="1">
    <source>
        <dbReference type="SAM" id="Phobius"/>
    </source>
</evidence>
<organism evidence="2 3">
    <name type="scientific">Litchfieldia luteola</name>
    <dbReference type="NCBI Taxonomy" id="682179"/>
    <lineage>
        <taxon>Bacteria</taxon>
        <taxon>Bacillati</taxon>
        <taxon>Bacillota</taxon>
        <taxon>Bacilli</taxon>
        <taxon>Bacillales</taxon>
        <taxon>Bacillaceae</taxon>
        <taxon>Litchfieldia</taxon>
    </lineage>
</organism>
<dbReference type="EMBL" id="JADCLJ010000024">
    <property type="protein sequence ID" value="MBE4910010.1"/>
    <property type="molecule type" value="Genomic_DNA"/>
</dbReference>
<name>A0ABR9QND1_9BACI</name>
<evidence type="ECO:0000313" key="2">
    <source>
        <dbReference type="EMBL" id="MBE4910010.1"/>
    </source>
</evidence>
<dbReference type="Proteomes" id="UP001516662">
    <property type="component" value="Unassembled WGS sequence"/>
</dbReference>
<proteinExistence type="predicted"/>
<feature type="transmembrane region" description="Helical" evidence="1">
    <location>
        <begin position="37"/>
        <end position="57"/>
    </location>
</feature>
<dbReference type="RefSeq" id="WP_193539186.1">
    <property type="nucleotide sequence ID" value="NZ_JADCLJ010000024.1"/>
</dbReference>
<feature type="transmembrane region" description="Helical" evidence="1">
    <location>
        <begin position="5"/>
        <end position="25"/>
    </location>
</feature>